<evidence type="ECO:0000313" key="2">
    <source>
        <dbReference type="EMBL" id="KAL2532756.1"/>
    </source>
</evidence>
<dbReference type="SUPFAM" id="SSF53098">
    <property type="entry name" value="Ribonuclease H-like"/>
    <property type="match status" value="1"/>
</dbReference>
<evidence type="ECO:0000259" key="1">
    <source>
        <dbReference type="Pfam" id="PF13456"/>
    </source>
</evidence>
<dbReference type="PANTHER" id="PTHR47723">
    <property type="entry name" value="OS05G0353850 PROTEIN"/>
    <property type="match status" value="1"/>
</dbReference>
<dbReference type="InterPro" id="IPR012337">
    <property type="entry name" value="RNaseH-like_sf"/>
</dbReference>
<dbReference type="InterPro" id="IPR002156">
    <property type="entry name" value="RNaseH_domain"/>
</dbReference>
<dbReference type="Proteomes" id="UP001604336">
    <property type="component" value="Unassembled WGS sequence"/>
</dbReference>
<sequence>MFMMWITNKQARPGTLIAAVPLFILWFLWNDINNSKHNGVRMKAIRIIKRTHYLVESLMKAGILIHAVRKRVTYLVVVTWMKPKDRWSKLNTDGALKGCGLAIGGRVIHNNLGDVTWGFYDFYGTCSILEAELKGVATGLQLCWQNDITKVWIEVDSAMLLCIHQNKGPWGIQYIMKSIHQSVNKWRLNFPIYGGKEIK</sequence>
<name>A0ABD1V5Z6_9LAMI</name>
<dbReference type="InterPro" id="IPR044730">
    <property type="entry name" value="RNase_H-like_dom_plant"/>
</dbReference>
<feature type="domain" description="RNase H type-1" evidence="1">
    <location>
        <begin position="91"/>
        <end position="190"/>
    </location>
</feature>
<comment type="caution">
    <text evidence="2">The sequence shown here is derived from an EMBL/GenBank/DDBJ whole genome shotgun (WGS) entry which is preliminary data.</text>
</comment>
<proteinExistence type="predicted"/>
<reference evidence="3" key="1">
    <citation type="submission" date="2024-07" db="EMBL/GenBank/DDBJ databases">
        <title>Two chromosome-level genome assemblies of Korean endemic species Abeliophyllum distichum and Forsythia ovata (Oleaceae).</title>
        <authorList>
            <person name="Jang H."/>
        </authorList>
    </citation>
    <scope>NUCLEOTIDE SEQUENCE [LARGE SCALE GENOMIC DNA]</scope>
</reference>
<dbReference type="InterPro" id="IPR053151">
    <property type="entry name" value="RNase_H-like"/>
</dbReference>
<dbReference type="Pfam" id="PF13456">
    <property type="entry name" value="RVT_3"/>
    <property type="match status" value="1"/>
</dbReference>
<dbReference type="AlphaFoldDB" id="A0ABD1V5Z6"/>
<dbReference type="PANTHER" id="PTHR47723:SF19">
    <property type="entry name" value="POLYNUCLEOTIDYL TRANSFERASE, RIBONUCLEASE H-LIKE SUPERFAMILY PROTEIN"/>
    <property type="match status" value="1"/>
</dbReference>
<evidence type="ECO:0000313" key="3">
    <source>
        <dbReference type="Proteomes" id="UP001604336"/>
    </source>
</evidence>
<keyword evidence="3" id="KW-1185">Reference proteome</keyword>
<organism evidence="2 3">
    <name type="scientific">Abeliophyllum distichum</name>
    <dbReference type="NCBI Taxonomy" id="126358"/>
    <lineage>
        <taxon>Eukaryota</taxon>
        <taxon>Viridiplantae</taxon>
        <taxon>Streptophyta</taxon>
        <taxon>Embryophyta</taxon>
        <taxon>Tracheophyta</taxon>
        <taxon>Spermatophyta</taxon>
        <taxon>Magnoliopsida</taxon>
        <taxon>eudicotyledons</taxon>
        <taxon>Gunneridae</taxon>
        <taxon>Pentapetalae</taxon>
        <taxon>asterids</taxon>
        <taxon>lamiids</taxon>
        <taxon>Lamiales</taxon>
        <taxon>Oleaceae</taxon>
        <taxon>Forsythieae</taxon>
        <taxon>Abeliophyllum</taxon>
    </lineage>
</organism>
<protein>
    <submittedName>
        <fullName evidence="2">RNase H domain-containing protein</fullName>
    </submittedName>
</protein>
<dbReference type="Gene3D" id="3.30.420.10">
    <property type="entry name" value="Ribonuclease H-like superfamily/Ribonuclease H"/>
    <property type="match status" value="1"/>
</dbReference>
<gene>
    <name evidence="2" type="ORF">Adt_06107</name>
</gene>
<dbReference type="EMBL" id="JBFOLK010000002">
    <property type="protein sequence ID" value="KAL2532756.1"/>
    <property type="molecule type" value="Genomic_DNA"/>
</dbReference>
<dbReference type="CDD" id="cd06222">
    <property type="entry name" value="RNase_H_like"/>
    <property type="match status" value="1"/>
</dbReference>
<accession>A0ABD1V5Z6</accession>
<dbReference type="InterPro" id="IPR036397">
    <property type="entry name" value="RNaseH_sf"/>
</dbReference>